<organism evidence="1 2">
    <name type="scientific">Mesorhizobium escarrei</name>
    <dbReference type="NCBI Taxonomy" id="666018"/>
    <lineage>
        <taxon>Bacteria</taxon>
        <taxon>Pseudomonadati</taxon>
        <taxon>Pseudomonadota</taxon>
        <taxon>Alphaproteobacteria</taxon>
        <taxon>Hyphomicrobiales</taxon>
        <taxon>Phyllobacteriaceae</taxon>
        <taxon>Mesorhizobium</taxon>
    </lineage>
</organism>
<gene>
    <name evidence="1" type="ORF">MES5069_190015</name>
</gene>
<keyword evidence="2" id="KW-1185">Reference proteome</keyword>
<evidence type="ECO:0000313" key="1">
    <source>
        <dbReference type="EMBL" id="CAH2398051.1"/>
    </source>
</evidence>
<accession>A0ABM9DN24</accession>
<evidence type="ECO:0000313" key="2">
    <source>
        <dbReference type="Proteomes" id="UP001153050"/>
    </source>
</evidence>
<protein>
    <submittedName>
        <fullName evidence="1">Uncharacterized protein</fullName>
    </submittedName>
</protein>
<dbReference type="Proteomes" id="UP001153050">
    <property type="component" value="Unassembled WGS sequence"/>
</dbReference>
<proteinExistence type="predicted"/>
<name>A0ABM9DN24_9HYPH</name>
<sequence>MRTRCTVGLTTFAVSAHLMDDRVLVRVNHWPGETFLCRTIVIDGSKVKDPSIVSLRGRKQAGALADFPHNWTAYRTISGVAPARCDSVPKLDADREWSSRSFDSRFRQVR</sequence>
<reference evidence="1 2" key="1">
    <citation type="submission" date="2022-03" db="EMBL/GenBank/DDBJ databases">
        <authorList>
            <person name="Brunel B."/>
        </authorList>
    </citation>
    <scope>NUCLEOTIDE SEQUENCE [LARGE SCALE GENOMIC DNA]</scope>
    <source>
        <strain evidence="1">STM5069sample</strain>
    </source>
</reference>
<dbReference type="EMBL" id="CAKXZT010000101">
    <property type="protein sequence ID" value="CAH2398051.1"/>
    <property type="molecule type" value="Genomic_DNA"/>
</dbReference>
<comment type="caution">
    <text evidence="1">The sequence shown here is derived from an EMBL/GenBank/DDBJ whole genome shotgun (WGS) entry which is preliminary data.</text>
</comment>